<dbReference type="Proteomes" id="UP000807469">
    <property type="component" value="Unassembled WGS sequence"/>
</dbReference>
<dbReference type="GO" id="GO:0006261">
    <property type="term" value="P:DNA-templated DNA replication"/>
    <property type="evidence" value="ECO:0007669"/>
    <property type="project" value="TreeGrafter"/>
</dbReference>
<accession>A0A9P5Z458</accession>
<dbReference type="PANTHER" id="PTHR13489">
    <property type="entry name" value="MINI-CHROMOSOME MAINTENANCE COMPLEX-BINDING PROTEIN"/>
    <property type="match status" value="1"/>
</dbReference>
<sequence length="530" mass="59115">MSPADALVNPTKVLQVLYAANRSKSIEEFPRTVAEHFQEVFSSEHEFRQIPTLDLNNPPASFANGSLVLFRAMVQDTSLSPELYLATHKKGGCGGWGITNDLTFEEDVQYDNLRECTAIWAVSIPGLSTWCYEETFSNTSTHDVLLPHKYPIPDVPYVGVQLKIYDEKISNPLRTTDLASFIGILTSEPFRAELEVSGPLHVPTLHVLFTVPIPASIVSRTFPEPLILPTAQSIRNELINWIAEEGLAGDLIAAEWVLICTISRVRSRHPPILPLSLTISNFPTDTEHPNSPPTIFNVLSLIFSLVSVLSLSLDTLNRGSYSPESKDEDLHSGRLQLPKSSILVINEGAITEGAVNATGVANIRAIQEMMKSQTLDYVFPYSGFQFETDVTFITTTDSKKSAFFQTDVNIPFRPRIIDNLTANLYKVKDAISLPPTEKLRKFRELVGGAKTGSVLVGEVMGKFVEEEFIRERLQITNQRSDGTAGGFSPDDLIRRMLVTRLHALSLHQYEVEQINWESAKELERVLRSCR</sequence>
<evidence type="ECO:0008006" key="5">
    <source>
        <dbReference type="Google" id="ProtNLM"/>
    </source>
</evidence>
<dbReference type="EMBL" id="MU155207">
    <property type="protein sequence ID" value="KAF9479744.1"/>
    <property type="molecule type" value="Genomic_DNA"/>
</dbReference>
<dbReference type="Pfam" id="PF09739">
    <property type="entry name" value="MCM_bind"/>
    <property type="match status" value="2"/>
</dbReference>
<dbReference type="GO" id="GO:0005634">
    <property type="term" value="C:nucleus"/>
    <property type="evidence" value="ECO:0007669"/>
    <property type="project" value="UniProtKB-SubCell"/>
</dbReference>
<evidence type="ECO:0000313" key="4">
    <source>
        <dbReference type="Proteomes" id="UP000807469"/>
    </source>
</evidence>
<dbReference type="AlphaFoldDB" id="A0A9P5Z458"/>
<dbReference type="OrthoDB" id="329666at2759"/>
<comment type="caution">
    <text evidence="3">The sequence shown here is derived from an EMBL/GenBank/DDBJ whole genome shotgun (WGS) entry which is preliminary data.</text>
</comment>
<dbReference type="GO" id="GO:0003682">
    <property type="term" value="F:chromatin binding"/>
    <property type="evidence" value="ECO:0007669"/>
    <property type="project" value="TreeGrafter"/>
</dbReference>
<keyword evidence="4" id="KW-1185">Reference proteome</keyword>
<gene>
    <name evidence="3" type="ORF">BDN70DRAFT_878513</name>
</gene>
<proteinExistence type="predicted"/>
<reference evidence="3" key="1">
    <citation type="submission" date="2020-11" db="EMBL/GenBank/DDBJ databases">
        <authorList>
            <consortium name="DOE Joint Genome Institute"/>
            <person name="Ahrendt S."/>
            <person name="Riley R."/>
            <person name="Andreopoulos W."/>
            <person name="Labutti K."/>
            <person name="Pangilinan J."/>
            <person name="Ruiz-Duenas F.J."/>
            <person name="Barrasa J.M."/>
            <person name="Sanchez-Garcia M."/>
            <person name="Camarero S."/>
            <person name="Miyauchi S."/>
            <person name="Serrano A."/>
            <person name="Linde D."/>
            <person name="Babiker R."/>
            <person name="Drula E."/>
            <person name="Ayuso-Fernandez I."/>
            <person name="Pacheco R."/>
            <person name="Padilla G."/>
            <person name="Ferreira P."/>
            <person name="Barriuso J."/>
            <person name="Kellner H."/>
            <person name="Castanera R."/>
            <person name="Alfaro M."/>
            <person name="Ramirez L."/>
            <person name="Pisabarro A.G."/>
            <person name="Kuo A."/>
            <person name="Tritt A."/>
            <person name="Lipzen A."/>
            <person name="He G."/>
            <person name="Yan M."/>
            <person name="Ng V."/>
            <person name="Cullen D."/>
            <person name="Martin F."/>
            <person name="Rosso M.-N."/>
            <person name="Henrissat B."/>
            <person name="Hibbett D."/>
            <person name="Martinez A.T."/>
            <person name="Grigoriev I.V."/>
        </authorList>
    </citation>
    <scope>NUCLEOTIDE SEQUENCE</scope>
    <source>
        <strain evidence="3">CIRM-BRFM 674</strain>
    </source>
</reference>
<name>A0A9P5Z458_9AGAR</name>
<evidence type="ECO:0000313" key="3">
    <source>
        <dbReference type="EMBL" id="KAF9479744.1"/>
    </source>
</evidence>
<comment type="subcellular location">
    <subcellularLocation>
        <location evidence="1">Nucleus</location>
    </subcellularLocation>
</comment>
<keyword evidence="2" id="KW-0539">Nucleus</keyword>
<evidence type="ECO:0000256" key="1">
    <source>
        <dbReference type="ARBA" id="ARBA00004123"/>
    </source>
</evidence>
<protein>
    <recommendedName>
        <fullName evidence="5">Mini-chromosome maintenance complex-binding protein</fullName>
    </recommendedName>
</protein>
<dbReference type="PANTHER" id="PTHR13489:SF0">
    <property type="entry name" value="MINI-CHROMOSOME MAINTENANCE COMPLEX-BINDING PROTEIN"/>
    <property type="match status" value="1"/>
</dbReference>
<evidence type="ECO:0000256" key="2">
    <source>
        <dbReference type="ARBA" id="ARBA00023242"/>
    </source>
</evidence>
<organism evidence="3 4">
    <name type="scientific">Pholiota conissans</name>
    <dbReference type="NCBI Taxonomy" id="109636"/>
    <lineage>
        <taxon>Eukaryota</taxon>
        <taxon>Fungi</taxon>
        <taxon>Dikarya</taxon>
        <taxon>Basidiomycota</taxon>
        <taxon>Agaricomycotina</taxon>
        <taxon>Agaricomycetes</taxon>
        <taxon>Agaricomycetidae</taxon>
        <taxon>Agaricales</taxon>
        <taxon>Agaricineae</taxon>
        <taxon>Strophariaceae</taxon>
        <taxon>Pholiota</taxon>
    </lineage>
</organism>
<dbReference type="InterPro" id="IPR019140">
    <property type="entry name" value="MCM_complex-bd"/>
</dbReference>